<evidence type="ECO:0000313" key="2">
    <source>
        <dbReference type="Proteomes" id="UP001195769"/>
    </source>
</evidence>
<proteinExistence type="predicted"/>
<dbReference type="GeneID" id="64662642"/>
<dbReference type="AlphaFoldDB" id="A0AAD4DUN2"/>
<reference evidence="1" key="1">
    <citation type="journal article" date="2020" name="New Phytol.">
        <title>Comparative genomics reveals dynamic genome evolution in host specialist ectomycorrhizal fungi.</title>
        <authorList>
            <person name="Lofgren L.A."/>
            <person name="Nguyen N.H."/>
            <person name="Vilgalys R."/>
            <person name="Ruytinx J."/>
            <person name="Liao H.L."/>
            <person name="Branco S."/>
            <person name="Kuo A."/>
            <person name="LaButti K."/>
            <person name="Lipzen A."/>
            <person name="Andreopoulos W."/>
            <person name="Pangilinan J."/>
            <person name="Riley R."/>
            <person name="Hundley H."/>
            <person name="Na H."/>
            <person name="Barry K."/>
            <person name="Grigoriev I.V."/>
            <person name="Stajich J.E."/>
            <person name="Kennedy P.G."/>
        </authorList>
    </citation>
    <scope>NUCLEOTIDE SEQUENCE</scope>
    <source>
        <strain evidence="1">FC203</strain>
    </source>
</reference>
<organism evidence="1 2">
    <name type="scientific">Suillus fuscotomentosus</name>
    <dbReference type="NCBI Taxonomy" id="1912939"/>
    <lineage>
        <taxon>Eukaryota</taxon>
        <taxon>Fungi</taxon>
        <taxon>Dikarya</taxon>
        <taxon>Basidiomycota</taxon>
        <taxon>Agaricomycotina</taxon>
        <taxon>Agaricomycetes</taxon>
        <taxon>Agaricomycetidae</taxon>
        <taxon>Boletales</taxon>
        <taxon>Suillineae</taxon>
        <taxon>Suillaceae</taxon>
        <taxon>Suillus</taxon>
    </lineage>
</organism>
<keyword evidence="2" id="KW-1185">Reference proteome</keyword>
<dbReference type="EMBL" id="JABBWK010000106">
    <property type="protein sequence ID" value="KAG1893193.1"/>
    <property type="molecule type" value="Genomic_DNA"/>
</dbReference>
<comment type="caution">
    <text evidence="1">The sequence shown here is derived from an EMBL/GenBank/DDBJ whole genome shotgun (WGS) entry which is preliminary data.</text>
</comment>
<name>A0AAD4DUN2_9AGAM</name>
<sequence length="504" mass="55307">MPRTKMTAPRATGGLAPRKGFPAKISLLVRRPEMENLPHGSLQVAKAATGGAVPPQVQEMARSYSVAVVQPELFRNEFCMLCQDGARDGHCIYECDEDGCPRGICTGCILIPGSSLKEVMQPTVVFRCIHCHTARDKTSGEVTPYYGFYLNGKPILPSFLPIVGHLEFSKRSEISAIPVLIIHFKIVGSETTATPINTVHSYLSPYFSNGGLRLVDVEFDLGTARKRDAYSEKCETLVKQVMGDRSYQIVCIAITNHTNDENGDPFLGYDKETKGSYIATTVPDFIDTLLDPWSKVLQSAKNTTLFFFGCGALVNYPESFGGLSSSAGRHKLTSIVAFTAKHFHPSITCHFLTTFAQLVLIERFTLREAFPSILEQSGLGMHTEVILMTMPMIPSSDNNPECTRFSFAHAKARPWGCTLPMQCAQCGCPTVWKRIKANASEMSATFQCSFKGCGKGADGRRSFPASTYTCKAPKGSKLLPGKRRDVAWLEIPVHPATGLLRHAE</sequence>
<dbReference type="Proteomes" id="UP001195769">
    <property type="component" value="Unassembled WGS sequence"/>
</dbReference>
<gene>
    <name evidence="1" type="ORF">F5891DRAFT_1196723</name>
</gene>
<protein>
    <submittedName>
        <fullName evidence="1">Uncharacterized protein</fullName>
    </submittedName>
</protein>
<accession>A0AAD4DUN2</accession>
<evidence type="ECO:0000313" key="1">
    <source>
        <dbReference type="EMBL" id="KAG1893193.1"/>
    </source>
</evidence>
<dbReference type="RefSeq" id="XP_041218769.1">
    <property type="nucleotide sequence ID" value="XM_041368344.1"/>
</dbReference>